<evidence type="ECO:0008006" key="3">
    <source>
        <dbReference type="Google" id="ProtNLM"/>
    </source>
</evidence>
<protein>
    <recommendedName>
        <fullName evidence="3">GNAT family N-acetyltransferase</fullName>
    </recommendedName>
</protein>
<gene>
    <name evidence="1" type="ORF">IDF66_12745</name>
</gene>
<organism evidence="1 2">
    <name type="scientific">Gordonia hankookensis</name>
    <dbReference type="NCBI Taxonomy" id="589403"/>
    <lineage>
        <taxon>Bacteria</taxon>
        <taxon>Bacillati</taxon>
        <taxon>Actinomycetota</taxon>
        <taxon>Actinomycetes</taxon>
        <taxon>Mycobacteriales</taxon>
        <taxon>Gordoniaceae</taxon>
        <taxon>Gordonia</taxon>
    </lineage>
</organism>
<evidence type="ECO:0000313" key="1">
    <source>
        <dbReference type="EMBL" id="MBD1320451.1"/>
    </source>
</evidence>
<dbReference type="RefSeq" id="WP_190267099.1">
    <property type="nucleotide sequence ID" value="NZ_BAABAD010000004.1"/>
</dbReference>
<evidence type="ECO:0000313" key="2">
    <source>
        <dbReference type="Proteomes" id="UP000602395"/>
    </source>
</evidence>
<reference evidence="1 2" key="1">
    <citation type="submission" date="2020-09" db="EMBL/GenBank/DDBJ databases">
        <title>Novel species in genus Gordonia.</title>
        <authorList>
            <person name="Zhang G."/>
        </authorList>
    </citation>
    <scope>NUCLEOTIDE SEQUENCE [LARGE SCALE GENOMIC DNA]</scope>
    <source>
        <strain evidence="1 2">ON-33</strain>
    </source>
</reference>
<name>A0ABR7WCC4_9ACTN</name>
<comment type="caution">
    <text evidence="1">The sequence shown here is derived from an EMBL/GenBank/DDBJ whole genome shotgun (WGS) entry which is preliminary data.</text>
</comment>
<dbReference type="EMBL" id="JACWMS010000002">
    <property type="protein sequence ID" value="MBD1320451.1"/>
    <property type="molecule type" value="Genomic_DNA"/>
</dbReference>
<keyword evidence="2" id="KW-1185">Reference proteome</keyword>
<accession>A0ABR7WCC4</accession>
<proteinExistence type="predicted"/>
<sequence length="279" mass="30619">MNLAVTRVDLESFESLPMHTRRCVFWEVDPSSSRTAENEILGEFGSSFESEFDKEAWISGVLLEWGTCGQVAIDGQTGHYVGTAFYAPPGRVPRSGHFPTSPVSADAVLLTSIRTEPGFEEAAPILLDSVVTNLVRRGVRAVEAFGIVRTPAESADSSALSQPPSEHDEVAELGALESISNEMQVWADETIVEITRAMHDSPQANLCTECIIDADFLKDSGFDLVASHPRFPRFRLELDEGLGWKHEVEHALEKLVVMAAMDLAGRERPASVPVGRRQR</sequence>
<dbReference type="Proteomes" id="UP000602395">
    <property type="component" value="Unassembled WGS sequence"/>
</dbReference>